<dbReference type="GO" id="GO:0008168">
    <property type="term" value="F:methyltransferase activity"/>
    <property type="evidence" value="ECO:0007669"/>
    <property type="project" value="UniProtKB-KW"/>
</dbReference>
<evidence type="ECO:0000313" key="3">
    <source>
        <dbReference type="Proteomes" id="UP001374803"/>
    </source>
</evidence>
<evidence type="ECO:0000259" key="1">
    <source>
        <dbReference type="Pfam" id="PF13649"/>
    </source>
</evidence>
<dbReference type="CDD" id="cd02440">
    <property type="entry name" value="AdoMet_MTases"/>
    <property type="match status" value="1"/>
</dbReference>
<gene>
    <name evidence="2" type="ORF">LVJ94_33585</name>
</gene>
<keyword evidence="2" id="KW-0808">Transferase</keyword>
<dbReference type="InterPro" id="IPR029063">
    <property type="entry name" value="SAM-dependent_MTases_sf"/>
</dbReference>
<keyword evidence="2" id="KW-0489">Methyltransferase</keyword>
<dbReference type="SUPFAM" id="SSF53335">
    <property type="entry name" value="S-adenosyl-L-methionine-dependent methyltransferases"/>
    <property type="match status" value="1"/>
</dbReference>
<feature type="domain" description="Methyltransferase" evidence="1">
    <location>
        <begin position="46"/>
        <end position="131"/>
    </location>
</feature>
<keyword evidence="3" id="KW-1185">Reference proteome</keyword>
<dbReference type="EMBL" id="CP089983">
    <property type="protein sequence ID" value="WXB01838.1"/>
    <property type="molecule type" value="Genomic_DNA"/>
</dbReference>
<organism evidence="2 3">
    <name type="scientific">Pendulispora rubella</name>
    <dbReference type="NCBI Taxonomy" id="2741070"/>
    <lineage>
        <taxon>Bacteria</taxon>
        <taxon>Pseudomonadati</taxon>
        <taxon>Myxococcota</taxon>
        <taxon>Myxococcia</taxon>
        <taxon>Myxococcales</taxon>
        <taxon>Sorangiineae</taxon>
        <taxon>Pendulisporaceae</taxon>
        <taxon>Pendulispora</taxon>
    </lineage>
</organism>
<protein>
    <submittedName>
        <fullName evidence="2">Class I SAM-dependent methyltransferase</fullName>
    </submittedName>
</protein>
<proteinExistence type="predicted"/>
<dbReference type="GO" id="GO:0032259">
    <property type="term" value="P:methylation"/>
    <property type="evidence" value="ECO:0007669"/>
    <property type="project" value="UniProtKB-KW"/>
</dbReference>
<dbReference type="RefSeq" id="WP_394831457.1">
    <property type="nucleotide sequence ID" value="NZ_CP089929.1"/>
</dbReference>
<reference evidence="2" key="1">
    <citation type="submission" date="2021-12" db="EMBL/GenBank/DDBJ databases">
        <title>Discovery of the Pendulisporaceae a myxobacterial family with distinct sporulation behavior and unique specialized metabolism.</title>
        <authorList>
            <person name="Garcia R."/>
            <person name="Popoff A."/>
            <person name="Bader C.D."/>
            <person name="Loehr J."/>
            <person name="Walesch S."/>
            <person name="Walt C."/>
            <person name="Boldt J."/>
            <person name="Bunk B."/>
            <person name="Haeckl F.J.F.P.J."/>
            <person name="Gunesch A.P."/>
            <person name="Birkelbach J."/>
            <person name="Nuebel U."/>
            <person name="Pietschmann T."/>
            <person name="Bach T."/>
            <person name="Mueller R."/>
        </authorList>
    </citation>
    <scope>NUCLEOTIDE SEQUENCE</scope>
    <source>
        <strain evidence="2">MSr11367</strain>
    </source>
</reference>
<dbReference type="Pfam" id="PF13649">
    <property type="entry name" value="Methyltransf_25"/>
    <property type="match status" value="1"/>
</dbReference>
<name>A0ABZ2KT46_9BACT</name>
<evidence type="ECO:0000313" key="2">
    <source>
        <dbReference type="EMBL" id="WXB01838.1"/>
    </source>
</evidence>
<sequence>MPSHANRIIGLYEDHALAFDADRHRGLFEQPWLDRFLDLMPPSPSVLDVGCGMGEPVARYLIERGCMLTGVDGAPAMIALCRQRFPQHDWNVADMRGLSLGHTFRGVLAWNSLIHLERDAQRRMFRVFAEHATSGSVLMFTSGDEDDESISSYRGEPLYHASLAPAEYRALLEQNGFEVVAFVPGDPSCENTTVWLARYAP</sequence>
<dbReference type="Gene3D" id="3.40.50.150">
    <property type="entry name" value="Vaccinia Virus protein VP39"/>
    <property type="match status" value="1"/>
</dbReference>
<dbReference type="Proteomes" id="UP001374803">
    <property type="component" value="Chromosome"/>
</dbReference>
<accession>A0ABZ2KT46</accession>
<dbReference type="InterPro" id="IPR041698">
    <property type="entry name" value="Methyltransf_25"/>
</dbReference>